<sequence length="486" mass="56785">MSFSFSSIPLFSTLSTANIKILLFSGLLMYLIKISNPYKIPKASPLTIQNYSQITENLHTDDLINRLDPYFQQNPSLNALRNINSKDEKLDSNMKIIEDESVKEKDSEHINSLVKRSIEDGNPTQAELKDAILARKDIIFESNRINDLFDLLNESDDKYKEEFFWKGQLYQLIYNNDIFQKLYTAYIKNMVKDAQADNVFDFVFKNNFFCKIQNNDFFVAGNMNNQDTYEKDEDVLKLKRIISPDRNFLEENKIFLMKFNKSFKLYWEHNFAMFSYLEVFSDYQEDAEGIYKLNKINLDEYEHDFRDMRSDLISNEKIIIDDGFIQNNVVLTIVGSSGRNRDFFLKATKNLANSLNDLLRDCKNKIDFQKMSEIVMNERVLTKYGMEILQKFSIIIREKIYRNIGGNLDDSHNECNGELVIDENLDDSVILSNEGQIFTENSISILVQDWSSQSKCDEKEYSQDCLPNINVFVGFTVNLNQEPKVL</sequence>
<organism evidence="1 2">
    <name type="scientific">Edhazardia aedis (strain USNM 41457)</name>
    <name type="common">Microsporidian parasite</name>
    <dbReference type="NCBI Taxonomy" id="1003232"/>
    <lineage>
        <taxon>Eukaryota</taxon>
        <taxon>Fungi</taxon>
        <taxon>Fungi incertae sedis</taxon>
        <taxon>Microsporidia</taxon>
        <taxon>Edhazardia</taxon>
    </lineage>
</organism>
<protein>
    <submittedName>
        <fullName evidence="1">Uncharacterized protein</fullName>
    </submittedName>
</protein>
<dbReference type="HOGENOM" id="CLU_046004_0_0_1"/>
<dbReference type="InParanoid" id="J9DGJ8"/>
<evidence type="ECO:0000313" key="2">
    <source>
        <dbReference type="Proteomes" id="UP000003163"/>
    </source>
</evidence>
<dbReference type="VEuPathDB" id="MicrosporidiaDB:EDEG_03750"/>
<accession>J9DGJ8</accession>
<dbReference type="AlphaFoldDB" id="J9DGJ8"/>
<reference evidence="2" key="2">
    <citation type="submission" date="2015-07" db="EMBL/GenBank/DDBJ databases">
        <title>Contrasting host-pathogen interactions and genome evolution in two generalist and specialist microsporidian pathogens of mosquitoes.</title>
        <authorList>
            <consortium name="The Broad Institute Genomics Platform"/>
            <consortium name="The Broad Institute Genome Sequencing Center for Infectious Disease"/>
            <person name="Cuomo C.A."/>
            <person name="Sanscrainte N.D."/>
            <person name="Goldberg J.M."/>
            <person name="Heiman D."/>
            <person name="Young S."/>
            <person name="Zeng Q."/>
            <person name="Becnel J.J."/>
            <person name="Birren B.W."/>
        </authorList>
    </citation>
    <scope>NUCLEOTIDE SEQUENCE [LARGE SCALE GENOMIC DNA]</scope>
    <source>
        <strain evidence="2">USNM 41457</strain>
    </source>
</reference>
<gene>
    <name evidence="1" type="ORF">EDEG_03750</name>
</gene>
<name>J9DGJ8_EDHAE</name>
<keyword evidence="2" id="KW-1185">Reference proteome</keyword>
<reference evidence="1 2" key="1">
    <citation type="submission" date="2011-08" db="EMBL/GenBank/DDBJ databases">
        <authorList>
            <person name="Liu Z.J."/>
            <person name="Shi F.L."/>
            <person name="Lu J.Q."/>
            <person name="Li M."/>
            <person name="Wang Z.L."/>
        </authorList>
    </citation>
    <scope>NUCLEOTIDE SEQUENCE [LARGE SCALE GENOMIC DNA]</scope>
    <source>
        <strain evidence="1 2">USNM 41457</strain>
    </source>
</reference>
<dbReference type="EMBL" id="AFBI03000118">
    <property type="protein sequence ID" value="EJW01725.1"/>
    <property type="molecule type" value="Genomic_DNA"/>
</dbReference>
<dbReference type="Proteomes" id="UP000003163">
    <property type="component" value="Unassembled WGS sequence"/>
</dbReference>
<comment type="caution">
    <text evidence="1">The sequence shown here is derived from an EMBL/GenBank/DDBJ whole genome shotgun (WGS) entry which is preliminary data.</text>
</comment>
<proteinExistence type="predicted"/>
<evidence type="ECO:0000313" key="1">
    <source>
        <dbReference type="EMBL" id="EJW01725.1"/>
    </source>
</evidence>